<feature type="domain" description="Smf/DprA SLOG" evidence="2">
    <location>
        <begin position="82"/>
        <end position="290"/>
    </location>
</feature>
<comment type="caution">
    <text evidence="4">The sequence shown here is derived from an EMBL/GenBank/DDBJ whole genome shotgun (WGS) entry which is preliminary data.</text>
</comment>
<sequence>MKAWEEREGLVAMHQIRGVGWGTLNKLRQAGWDPGRPAEEEEMHMWREAGIPSATIHRIQKKWTPRWVEQVAEELAKREIQAVTLLDDDYPPLLGQLPQPPWVLYVRGDVSYLQGPGLAVVGTRKTTSYGKQVTRQFAGDIAKRGWTVVSGLAAGVDGEAHRAALEVGGRTVAVLGCGVDVVYPRHHRDLYKEVVRKGAVISEAPPGMEPHPGLFPQRNRIISGLSWGTLVVEAAEKSGSLITAHHSLEQGREVFAVPGPVTSTWSQGTNRLIREGAKCVIDAEDLWTELTFVPQPETPSQKESLPEADLEPQEQVLLELLGEHPLTVDSLADRTDMSLGELHRQLLQLQVKGWVRQLPGAQFMKK</sequence>
<dbReference type="Gene3D" id="3.40.50.450">
    <property type="match status" value="1"/>
</dbReference>
<dbReference type="PANTHER" id="PTHR43022:SF1">
    <property type="entry name" value="PROTEIN SMF"/>
    <property type="match status" value="1"/>
</dbReference>
<feature type="domain" description="DprA winged helix" evidence="3">
    <location>
        <begin position="303"/>
        <end position="360"/>
    </location>
</feature>
<evidence type="ECO:0000313" key="5">
    <source>
        <dbReference type="Proteomes" id="UP001597282"/>
    </source>
</evidence>
<dbReference type="Gene3D" id="1.10.10.10">
    <property type="entry name" value="Winged helix-like DNA-binding domain superfamily/Winged helix DNA-binding domain"/>
    <property type="match status" value="1"/>
</dbReference>
<accession>A0ABW4C956</accession>
<dbReference type="InterPro" id="IPR057666">
    <property type="entry name" value="DrpA_SLOG"/>
</dbReference>
<dbReference type="InterPro" id="IPR041614">
    <property type="entry name" value="DprA_WH"/>
</dbReference>
<dbReference type="EMBL" id="JBHTNU010000003">
    <property type="protein sequence ID" value="MFD1426285.1"/>
    <property type="molecule type" value="Genomic_DNA"/>
</dbReference>
<dbReference type="SUPFAM" id="SSF46785">
    <property type="entry name" value="Winged helix' DNA-binding domain"/>
    <property type="match status" value="1"/>
</dbReference>
<dbReference type="Proteomes" id="UP001597282">
    <property type="component" value="Unassembled WGS sequence"/>
</dbReference>
<evidence type="ECO:0000313" key="4">
    <source>
        <dbReference type="EMBL" id="MFD1426285.1"/>
    </source>
</evidence>
<proteinExistence type="inferred from homology"/>
<evidence type="ECO:0000256" key="1">
    <source>
        <dbReference type="ARBA" id="ARBA00006525"/>
    </source>
</evidence>
<gene>
    <name evidence="4" type="primary">dprA</name>
    <name evidence="4" type="ORF">ACFQ4Y_04965</name>
</gene>
<evidence type="ECO:0000259" key="2">
    <source>
        <dbReference type="Pfam" id="PF02481"/>
    </source>
</evidence>
<dbReference type="SUPFAM" id="SSF102405">
    <property type="entry name" value="MCP/YpsA-like"/>
    <property type="match status" value="1"/>
</dbReference>
<dbReference type="InterPro" id="IPR036390">
    <property type="entry name" value="WH_DNA-bd_sf"/>
</dbReference>
<keyword evidence="5" id="KW-1185">Reference proteome</keyword>
<dbReference type="Pfam" id="PF17782">
    <property type="entry name" value="WHD_DprA"/>
    <property type="match status" value="1"/>
</dbReference>
<protein>
    <submittedName>
        <fullName evidence="4">DNA-processing protein DprA</fullName>
    </submittedName>
</protein>
<reference evidence="5" key="1">
    <citation type="journal article" date="2019" name="Int. J. Syst. Evol. Microbiol.">
        <title>The Global Catalogue of Microorganisms (GCM) 10K type strain sequencing project: providing services to taxonomists for standard genome sequencing and annotation.</title>
        <authorList>
            <consortium name="The Broad Institute Genomics Platform"/>
            <consortium name="The Broad Institute Genome Sequencing Center for Infectious Disease"/>
            <person name="Wu L."/>
            <person name="Ma J."/>
        </authorList>
    </citation>
    <scope>NUCLEOTIDE SEQUENCE [LARGE SCALE GENOMIC DNA]</scope>
    <source>
        <strain evidence="5">S1</strain>
    </source>
</reference>
<evidence type="ECO:0000259" key="3">
    <source>
        <dbReference type="Pfam" id="PF17782"/>
    </source>
</evidence>
<name>A0ABW4C956_9BACL</name>
<dbReference type="RefSeq" id="WP_380163277.1">
    <property type="nucleotide sequence ID" value="NZ_JBHTNU010000003.1"/>
</dbReference>
<dbReference type="PANTHER" id="PTHR43022">
    <property type="entry name" value="PROTEIN SMF"/>
    <property type="match status" value="1"/>
</dbReference>
<dbReference type="InterPro" id="IPR036388">
    <property type="entry name" value="WH-like_DNA-bd_sf"/>
</dbReference>
<dbReference type="NCBIfam" id="TIGR00732">
    <property type="entry name" value="dprA"/>
    <property type="match status" value="1"/>
</dbReference>
<comment type="similarity">
    <text evidence="1">Belongs to the DprA/Smf family.</text>
</comment>
<organism evidence="4 5">
    <name type="scientific">Kroppenstedtia sanguinis</name>
    <dbReference type="NCBI Taxonomy" id="1380684"/>
    <lineage>
        <taxon>Bacteria</taxon>
        <taxon>Bacillati</taxon>
        <taxon>Bacillota</taxon>
        <taxon>Bacilli</taxon>
        <taxon>Bacillales</taxon>
        <taxon>Thermoactinomycetaceae</taxon>
        <taxon>Kroppenstedtia</taxon>
    </lineage>
</organism>
<dbReference type="Pfam" id="PF02481">
    <property type="entry name" value="DNA_processg_A"/>
    <property type="match status" value="1"/>
</dbReference>
<dbReference type="InterPro" id="IPR003488">
    <property type="entry name" value="DprA"/>
</dbReference>